<proteinExistence type="inferred from homology"/>
<keyword evidence="15" id="KW-1185">Reference proteome</keyword>
<comment type="subunit">
    <text evidence="10">Monomer.</text>
</comment>
<protein>
    <recommendedName>
        <fullName evidence="10">tRNA dimethylallyltransferase</fullName>
        <ecNumber evidence="10">2.5.1.75</ecNumber>
    </recommendedName>
    <alternativeName>
        <fullName evidence="10">Dimethylallyl diphosphate:tRNA dimethylallyltransferase</fullName>
        <shortName evidence="10">DMAPP:tRNA dimethylallyltransferase</shortName>
        <shortName evidence="10">DMATase</shortName>
    </alternativeName>
    <alternativeName>
        <fullName evidence="10">Isopentenyl-diphosphate:tRNA isopentenyltransferase</fullName>
        <shortName evidence="10">IPP transferase</shortName>
        <shortName evidence="10">IPPT</shortName>
        <shortName evidence="10">IPTase</shortName>
    </alternativeName>
</protein>
<dbReference type="NCBIfam" id="TIGR00174">
    <property type="entry name" value="miaA"/>
    <property type="match status" value="1"/>
</dbReference>
<dbReference type="InterPro" id="IPR039657">
    <property type="entry name" value="Dimethylallyltransferase"/>
</dbReference>
<dbReference type="InterPro" id="IPR027417">
    <property type="entry name" value="P-loop_NTPase"/>
</dbReference>
<gene>
    <name evidence="10 14" type="primary">miaA</name>
    <name evidence="14" type="ORF">FTV88_0643</name>
</gene>
<evidence type="ECO:0000256" key="4">
    <source>
        <dbReference type="ARBA" id="ARBA00022679"/>
    </source>
</evidence>
<feature type="site" description="Interaction with substrate tRNA" evidence="10">
    <location>
        <position position="129"/>
    </location>
</feature>
<dbReference type="KEGG" id="hcv:FTV88_0643"/>
<evidence type="ECO:0000256" key="1">
    <source>
        <dbReference type="ARBA" id="ARBA00001946"/>
    </source>
</evidence>
<comment type="caution">
    <text evidence="10">Lacks conserved residue(s) required for the propagation of feature annotation.</text>
</comment>
<dbReference type="OrthoDB" id="9776390at2"/>
<keyword evidence="8 10" id="KW-0460">Magnesium</keyword>
<keyword evidence="6 10" id="KW-0547">Nucleotide-binding</keyword>
<dbReference type="Pfam" id="PF01715">
    <property type="entry name" value="IPPT"/>
    <property type="match status" value="1"/>
</dbReference>
<comment type="similarity">
    <text evidence="3 10 13">Belongs to the IPP transferase family.</text>
</comment>
<dbReference type="GO" id="GO:0005524">
    <property type="term" value="F:ATP binding"/>
    <property type="evidence" value="ECO:0007669"/>
    <property type="project" value="UniProtKB-UniRule"/>
</dbReference>
<dbReference type="GO" id="GO:0052381">
    <property type="term" value="F:tRNA dimethylallyltransferase activity"/>
    <property type="evidence" value="ECO:0007669"/>
    <property type="project" value="UniProtKB-UniRule"/>
</dbReference>
<dbReference type="AlphaFoldDB" id="A0A5Q2N0M8"/>
<evidence type="ECO:0000256" key="7">
    <source>
        <dbReference type="ARBA" id="ARBA00022840"/>
    </source>
</evidence>
<dbReference type="FunFam" id="1.10.20.140:FF:000001">
    <property type="entry name" value="tRNA dimethylallyltransferase"/>
    <property type="match status" value="1"/>
</dbReference>
<evidence type="ECO:0000256" key="8">
    <source>
        <dbReference type="ARBA" id="ARBA00022842"/>
    </source>
</evidence>
<keyword evidence="7 10" id="KW-0067">ATP-binding</keyword>
<dbReference type="Gene3D" id="1.10.20.140">
    <property type="match status" value="1"/>
</dbReference>
<dbReference type="PANTHER" id="PTHR11088">
    <property type="entry name" value="TRNA DIMETHYLALLYLTRANSFERASE"/>
    <property type="match status" value="1"/>
</dbReference>
<feature type="binding site" evidence="10">
    <location>
        <begin position="17"/>
        <end position="22"/>
    </location>
    <ligand>
        <name>substrate</name>
    </ligand>
</feature>
<comment type="function">
    <text evidence="2 10 12">Catalyzes the transfer of a dimethylallyl group onto the adenine at position 37 in tRNAs that read codons beginning with uridine, leading to the formation of N6-(dimethylallyl)adenosine (i(6)A).</text>
</comment>
<comment type="catalytic activity">
    <reaction evidence="9 10 11">
        <text>adenosine(37) in tRNA + dimethylallyl diphosphate = N(6)-dimethylallyladenosine(37) in tRNA + diphosphate</text>
        <dbReference type="Rhea" id="RHEA:26482"/>
        <dbReference type="Rhea" id="RHEA-COMP:10162"/>
        <dbReference type="Rhea" id="RHEA-COMP:10375"/>
        <dbReference type="ChEBI" id="CHEBI:33019"/>
        <dbReference type="ChEBI" id="CHEBI:57623"/>
        <dbReference type="ChEBI" id="CHEBI:74411"/>
        <dbReference type="ChEBI" id="CHEBI:74415"/>
        <dbReference type="EC" id="2.5.1.75"/>
    </reaction>
</comment>
<accession>A0A5Q2N0M8</accession>
<evidence type="ECO:0000256" key="5">
    <source>
        <dbReference type="ARBA" id="ARBA00022694"/>
    </source>
</evidence>
<dbReference type="HAMAP" id="MF_00185">
    <property type="entry name" value="IPP_trans"/>
    <property type="match status" value="1"/>
</dbReference>
<evidence type="ECO:0000256" key="9">
    <source>
        <dbReference type="ARBA" id="ARBA00049563"/>
    </source>
</evidence>
<dbReference type="InterPro" id="IPR018022">
    <property type="entry name" value="IPT"/>
</dbReference>
<dbReference type="EMBL" id="CP045875">
    <property type="protein sequence ID" value="QGG46822.1"/>
    <property type="molecule type" value="Genomic_DNA"/>
</dbReference>
<evidence type="ECO:0000256" key="10">
    <source>
        <dbReference type="HAMAP-Rule" id="MF_00185"/>
    </source>
</evidence>
<organism evidence="14 15">
    <name type="scientific">Heliorestis convoluta</name>
    <dbReference type="NCBI Taxonomy" id="356322"/>
    <lineage>
        <taxon>Bacteria</taxon>
        <taxon>Bacillati</taxon>
        <taxon>Bacillota</taxon>
        <taxon>Clostridia</taxon>
        <taxon>Eubacteriales</taxon>
        <taxon>Heliobacteriaceae</taxon>
        <taxon>Heliorestis</taxon>
    </lineage>
</organism>
<feature type="site" description="Interaction with substrate tRNA" evidence="10">
    <location>
        <position position="106"/>
    </location>
</feature>
<keyword evidence="5 10" id="KW-0819">tRNA processing</keyword>
<dbReference type="Proteomes" id="UP000366051">
    <property type="component" value="Chromosome"/>
</dbReference>
<evidence type="ECO:0000256" key="6">
    <source>
        <dbReference type="ARBA" id="ARBA00022741"/>
    </source>
</evidence>
<evidence type="ECO:0000256" key="12">
    <source>
        <dbReference type="RuleBase" id="RU003784"/>
    </source>
</evidence>
<evidence type="ECO:0000256" key="3">
    <source>
        <dbReference type="ARBA" id="ARBA00005842"/>
    </source>
</evidence>
<dbReference type="PANTHER" id="PTHR11088:SF60">
    <property type="entry name" value="TRNA DIMETHYLALLYLTRANSFERASE"/>
    <property type="match status" value="1"/>
</dbReference>
<sequence>MTTPSELLPLVAIVGPTAVGKSSLAIELAKRLDGEIISGDSMQVYRGMDIGTAKVSQEERQGIPHHLIDIIDPDQPYSVADFQKKVTELIPRIVASRRIPILVGGTGLYVRSIIAHYDFAEEAKDEQLRARLEREAIEVGLEAFHERLREIDEVAASRIHVNDRKRIIRALEVYYLTGKRQSDFHYAATVHQPKYQLSYIGLTMDRASLYHRIDLRAQNMIESGLVDEVQGLLEKGYSSDLPSMQGLGYRQIISYLNGDYDLSQALYLLQRDTRRYAKRQLTWFRRESSLQWFAVDNLDQDSLIQESERTVRKALREFIERR</sequence>
<name>A0A5Q2N0M8_9FIRM</name>
<dbReference type="RefSeq" id="WP_153724322.1">
    <property type="nucleotide sequence ID" value="NZ_CP045875.1"/>
</dbReference>
<feature type="region of interest" description="Interaction with substrate tRNA" evidence="10">
    <location>
        <begin position="40"/>
        <end position="43"/>
    </location>
</feature>
<comment type="cofactor">
    <cofactor evidence="1 10">
        <name>Mg(2+)</name>
        <dbReference type="ChEBI" id="CHEBI:18420"/>
    </cofactor>
</comment>
<evidence type="ECO:0000256" key="2">
    <source>
        <dbReference type="ARBA" id="ARBA00003213"/>
    </source>
</evidence>
<dbReference type="GO" id="GO:0006400">
    <property type="term" value="P:tRNA modification"/>
    <property type="evidence" value="ECO:0007669"/>
    <property type="project" value="TreeGrafter"/>
</dbReference>
<reference evidence="15" key="1">
    <citation type="submission" date="2019-11" db="EMBL/GenBank/DDBJ databases">
        <title>Genome sequence of Heliorestis convoluta strain HH, an alkaliphilic and minimalistic phototrophic bacterium from a soda lake in Egypt.</title>
        <authorList>
            <person name="Dewey E.D."/>
            <person name="Stokes L.M."/>
            <person name="Burchell B.M."/>
            <person name="Shaffer K.N."/>
            <person name="Huntington A.M."/>
            <person name="Baker J.M."/>
            <person name="Nadendla S."/>
            <person name="Giglio M.G."/>
            <person name="Touchman J.W."/>
            <person name="Blankenship R.E."/>
            <person name="Madigan M.T."/>
            <person name="Sattley W.M."/>
        </authorList>
    </citation>
    <scope>NUCLEOTIDE SEQUENCE [LARGE SCALE GENOMIC DNA]</scope>
    <source>
        <strain evidence="15">HH</strain>
    </source>
</reference>
<evidence type="ECO:0000313" key="14">
    <source>
        <dbReference type="EMBL" id="QGG46822.1"/>
    </source>
</evidence>
<evidence type="ECO:0000256" key="13">
    <source>
        <dbReference type="RuleBase" id="RU003785"/>
    </source>
</evidence>
<feature type="binding site" evidence="10">
    <location>
        <begin position="15"/>
        <end position="22"/>
    </location>
    <ligand>
        <name>ATP</name>
        <dbReference type="ChEBI" id="CHEBI:30616"/>
    </ligand>
</feature>
<keyword evidence="4 10" id="KW-0808">Transferase</keyword>
<dbReference type="SUPFAM" id="SSF52540">
    <property type="entry name" value="P-loop containing nucleoside triphosphate hydrolases"/>
    <property type="match status" value="1"/>
</dbReference>
<evidence type="ECO:0000256" key="11">
    <source>
        <dbReference type="RuleBase" id="RU003783"/>
    </source>
</evidence>
<dbReference type="EC" id="2.5.1.75" evidence="10"/>
<evidence type="ECO:0000313" key="15">
    <source>
        <dbReference type="Proteomes" id="UP000366051"/>
    </source>
</evidence>
<dbReference type="Gene3D" id="3.40.50.300">
    <property type="entry name" value="P-loop containing nucleotide triphosphate hydrolases"/>
    <property type="match status" value="1"/>
</dbReference>